<comment type="caution">
    <text evidence="2">The sequence shown here is derived from an EMBL/GenBank/DDBJ whole genome shotgun (WGS) entry which is preliminary data.</text>
</comment>
<evidence type="ECO:0000256" key="1">
    <source>
        <dbReference type="SAM" id="Phobius"/>
    </source>
</evidence>
<proteinExistence type="predicted"/>
<evidence type="ECO:0000313" key="3">
    <source>
        <dbReference type="Proteomes" id="UP001314181"/>
    </source>
</evidence>
<organism evidence="2 3">
    <name type="scientific">Candidatus Xenohaliotis californiensis</name>
    <dbReference type="NCBI Taxonomy" id="84677"/>
    <lineage>
        <taxon>Bacteria</taxon>
        <taxon>Pseudomonadati</taxon>
        <taxon>Pseudomonadota</taxon>
        <taxon>Alphaproteobacteria</taxon>
        <taxon>Rickettsiales</taxon>
        <taxon>Anaplasmataceae</taxon>
        <taxon>Candidatus Xenohaliotis</taxon>
    </lineage>
</organism>
<sequence>MNTDTIIKIFDLMYLAGASKKKFIVYAINAITILFIAYFIFHATIGPSGLKKLFEIRKIVLNNKNKLAILNTENQTISRKIRALTEKSLDIDFLDEEARWSLGHIGSDETFFNRE</sequence>
<reference evidence="2 3" key="1">
    <citation type="submission" date="2024-01" db="EMBL/GenBank/DDBJ databases">
        <authorList>
            <person name="Kunselman E."/>
        </authorList>
    </citation>
    <scope>NUCLEOTIDE SEQUENCE [LARGE SCALE GENOMIC DNA]</scope>
    <source>
        <strain evidence="2">2 abalone samples</strain>
    </source>
</reference>
<accession>A0ABP0EVE6</accession>
<keyword evidence="3" id="KW-1185">Reference proteome</keyword>
<keyword evidence="1" id="KW-0472">Membrane</keyword>
<dbReference type="Pfam" id="PF04977">
    <property type="entry name" value="DivIC"/>
    <property type="match status" value="1"/>
</dbReference>
<evidence type="ECO:0008006" key="4">
    <source>
        <dbReference type="Google" id="ProtNLM"/>
    </source>
</evidence>
<name>A0ABP0EVE6_9RICK</name>
<dbReference type="RefSeq" id="WP_338363643.1">
    <property type="nucleotide sequence ID" value="NZ_CAWVOK010000009.1"/>
</dbReference>
<feature type="transmembrane region" description="Helical" evidence="1">
    <location>
        <begin position="23"/>
        <end position="41"/>
    </location>
</feature>
<protein>
    <recommendedName>
        <fullName evidence="4">Septum formation initiator</fullName>
    </recommendedName>
</protein>
<dbReference type="Proteomes" id="UP001314181">
    <property type="component" value="Unassembled WGS sequence"/>
</dbReference>
<keyword evidence="1" id="KW-1133">Transmembrane helix</keyword>
<keyword evidence="1" id="KW-0812">Transmembrane</keyword>
<evidence type="ECO:0000313" key="2">
    <source>
        <dbReference type="EMBL" id="CAK8162532.1"/>
    </source>
</evidence>
<gene>
    <name evidence="2" type="ORF">CAXC1_180040</name>
</gene>
<dbReference type="EMBL" id="CAWVOK010000009">
    <property type="protein sequence ID" value="CAK8162532.1"/>
    <property type="molecule type" value="Genomic_DNA"/>
</dbReference>
<dbReference type="InterPro" id="IPR007060">
    <property type="entry name" value="FtsL/DivIC"/>
</dbReference>